<organism evidence="2 3">
    <name type="scientific">Aspergillus ibericus CBS 121593</name>
    <dbReference type="NCBI Taxonomy" id="1448316"/>
    <lineage>
        <taxon>Eukaryota</taxon>
        <taxon>Fungi</taxon>
        <taxon>Dikarya</taxon>
        <taxon>Ascomycota</taxon>
        <taxon>Pezizomycotina</taxon>
        <taxon>Eurotiomycetes</taxon>
        <taxon>Eurotiomycetidae</taxon>
        <taxon>Eurotiales</taxon>
        <taxon>Aspergillaceae</taxon>
        <taxon>Aspergillus</taxon>
        <taxon>Aspergillus subgen. Circumdati</taxon>
    </lineage>
</organism>
<feature type="region of interest" description="Disordered" evidence="1">
    <location>
        <begin position="1"/>
        <end position="58"/>
    </location>
</feature>
<evidence type="ECO:0000256" key="1">
    <source>
        <dbReference type="SAM" id="MobiDB-lite"/>
    </source>
</evidence>
<reference evidence="2 3" key="1">
    <citation type="submission" date="2018-02" db="EMBL/GenBank/DDBJ databases">
        <title>The genomes of Aspergillus section Nigri reveals drivers in fungal speciation.</title>
        <authorList>
            <consortium name="DOE Joint Genome Institute"/>
            <person name="Vesth T.C."/>
            <person name="Nybo J."/>
            <person name="Theobald S."/>
            <person name="Brandl J."/>
            <person name="Frisvad J.C."/>
            <person name="Nielsen K.F."/>
            <person name="Lyhne E.K."/>
            <person name="Kogle M.E."/>
            <person name="Kuo A."/>
            <person name="Riley R."/>
            <person name="Clum A."/>
            <person name="Nolan M."/>
            <person name="Lipzen A."/>
            <person name="Salamov A."/>
            <person name="Henrissat B."/>
            <person name="Wiebenga A."/>
            <person name="De vries R.P."/>
            <person name="Grigoriev I.V."/>
            <person name="Mortensen U.H."/>
            <person name="Andersen M.R."/>
            <person name="Baker S.E."/>
        </authorList>
    </citation>
    <scope>NUCLEOTIDE SEQUENCE [LARGE SCALE GENOMIC DNA]</scope>
    <source>
        <strain evidence="2 3">CBS 121593</strain>
    </source>
</reference>
<keyword evidence="3" id="KW-1185">Reference proteome</keyword>
<dbReference type="GeneID" id="37226360"/>
<feature type="region of interest" description="Disordered" evidence="1">
    <location>
        <begin position="141"/>
        <end position="171"/>
    </location>
</feature>
<name>A0A395H2E9_9EURO</name>
<accession>A0A395H2E9</accession>
<evidence type="ECO:0000313" key="3">
    <source>
        <dbReference type="Proteomes" id="UP000249402"/>
    </source>
</evidence>
<evidence type="ECO:0000313" key="2">
    <source>
        <dbReference type="EMBL" id="RAL01843.1"/>
    </source>
</evidence>
<dbReference type="Proteomes" id="UP000249402">
    <property type="component" value="Unassembled WGS sequence"/>
</dbReference>
<proteinExistence type="predicted"/>
<protein>
    <submittedName>
        <fullName evidence="2">Uncharacterized protein</fullName>
    </submittedName>
</protein>
<gene>
    <name evidence="2" type="ORF">BO80DRAFT_44557</name>
</gene>
<dbReference type="VEuPathDB" id="FungiDB:BO80DRAFT_44557"/>
<dbReference type="AlphaFoldDB" id="A0A395H2E9"/>
<dbReference type="EMBL" id="KZ824433">
    <property type="protein sequence ID" value="RAL01843.1"/>
    <property type="molecule type" value="Genomic_DNA"/>
</dbReference>
<feature type="compositionally biased region" description="Polar residues" evidence="1">
    <location>
        <begin position="28"/>
        <end position="45"/>
    </location>
</feature>
<sequence length="171" mass="18279">MGGGAALIGPGNAAACHQGGQKGWMDQEPSSSPSGTSATKGTGISKSDDDPCPGAAVKRELPKGVVTNLTSVEPLRTKKKFLPWVTRGHLGKAVLECAVPLRAERVGDYWLLVTVRQWHFPLILACFCPPGWQSVQLQQSSSCPSQNRDSQDRSHRLTGFGGSTALWPSRK</sequence>
<dbReference type="RefSeq" id="XP_025576170.1">
    <property type="nucleotide sequence ID" value="XM_025721495.1"/>
</dbReference>